<name>A0A1M5L3M9_9FLAO</name>
<dbReference type="PANTHER" id="PTHR37422">
    <property type="entry name" value="TEICHURONIC ACID BIOSYNTHESIS PROTEIN TUAE"/>
    <property type="match status" value="1"/>
</dbReference>
<evidence type="ECO:0000313" key="7">
    <source>
        <dbReference type="EMBL" id="SHG59023.1"/>
    </source>
</evidence>
<dbReference type="Proteomes" id="UP000184532">
    <property type="component" value="Unassembled WGS sequence"/>
</dbReference>
<keyword evidence="2 5" id="KW-0812">Transmembrane</keyword>
<dbReference type="PANTHER" id="PTHR37422:SF13">
    <property type="entry name" value="LIPOPOLYSACCHARIDE BIOSYNTHESIS PROTEIN PA4999-RELATED"/>
    <property type="match status" value="1"/>
</dbReference>
<evidence type="ECO:0000256" key="1">
    <source>
        <dbReference type="ARBA" id="ARBA00004141"/>
    </source>
</evidence>
<feature type="transmembrane region" description="Helical" evidence="5">
    <location>
        <begin position="194"/>
        <end position="215"/>
    </location>
</feature>
<feature type="transmembrane region" description="Helical" evidence="5">
    <location>
        <begin position="12"/>
        <end position="44"/>
    </location>
</feature>
<keyword evidence="8" id="KW-1185">Reference proteome</keyword>
<feature type="transmembrane region" description="Helical" evidence="5">
    <location>
        <begin position="56"/>
        <end position="79"/>
    </location>
</feature>
<feature type="transmembrane region" description="Helical" evidence="5">
    <location>
        <begin position="110"/>
        <end position="129"/>
    </location>
</feature>
<dbReference type="GO" id="GO:0016874">
    <property type="term" value="F:ligase activity"/>
    <property type="evidence" value="ECO:0007669"/>
    <property type="project" value="UniProtKB-KW"/>
</dbReference>
<evidence type="ECO:0000259" key="6">
    <source>
        <dbReference type="Pfam" id="PF04932"/>
    </source>
</evidence>
<dbReference type="EMBL" id="FQWL01000002">
    <property type="protein sequence ID" value="SHG59023.1"/>
    <property type="molecule type" value="Genomic_DNA"/>
</dbReference>
<dbReference type="GO" id="GO:0016020">
    <property type="term" value="C:membrane"/>
    <property type="evidence" value="ECO:0007669"/>
    <property type="project" value="UniProtKB-SubCell"/>
</dbReference>
<keyword evidence="7" id="KW-0436">Ligase</keyword>
<evidence type="ECO:0000313" key="8">
    <source>
        <dbReference type="Proteomes" id="UP000184532"/>
    </source>
</evidence>
<dbReference type="STRING" id="570519.SAMN04488116_1912"/>
<feature type="transmembrane region" description="Helical" evidence="5">
    <location>
        <begin position="135"/>
        <end position="152"/>
    </location>
</feature>
<feature type="transmembrane region" description="Helical" evidence="5">
    <location>
        <begin position="314"/>
        <end position="334"/>
    </location>
</feature>
<dbReference type="Pfam" id="PF04932">
    <property type="entry name" value="Wzy_C"/>
    <property type="match status" value="1"/>
</dbReference>
<keyword evidence="3 5" id="KW-1133">Transmembrane helix</keyword>
<evidence type="ECO:0000256" key="5">
    <source>
        <dbReference type="SAM" id="Phobius"/>
    </source>
</evidence>
<evidence type="ECO:0000256" key="4">
    <source>
        <dbReference type="ARBA" id="ARBA00023136"/>
    </source>
</evidence>
<keyword evidence="4 5" id="KW-0472">Membrane</keyword>
<feature type="transmembrane region" description="Helical" evidence="5">
    <location>
        <begin position="368"/>
        <end position="388"/>
    </location>
</feature>
<accession>A0A1M5L3M9</accession>
<comment type="subcellular location">
    <subcellularLocation>
        <location evidence="1">Membrane</location>
        <topology evidence="1">Multi-pass membrane protein</topology>
    </subcellularLocation>
</comment>
<feature type="domain" description="O-antigen ligase-related" evidence="6">
    <location>
        <begin position="194"/>
        <end position="327"/>
    </location>
</feature>
<organism evidence="7 8">
    <name type="scientific">Flagellimonas flava</name>
    <dbReference type="NCBI Taxonomy" id="570519"/>
    <lineage>
        <taxon>Bacteria</taxon>
        <taxon>Pseudomonadati</taxon>
        <taxon>Bacteroidota</taxon>
        <taxon>Flavobacteriia</taxon>
        <taxon>Flavobacteriales</taxon>
        <taxon>Flavobacteriaceae</taxon>
        <taxon>Flagellimonas</taxon>
    </lineage>
</organism>
<feature type="transmembrane region" description="Helical" evidence="5">
    <location>
        <begin position="227"/>
        <end position="247"/>
    </location>
</feature>
<dbReference type="RefSeq" id="WP_073178729.1">
    <property type="nucleotide sequence ID" value="NZ_FQWL01000002.1"/>
</dbReference>
<proteinExistence type="predicted"/>
<dbReference type="InterPro" id="IPR051533">
    <property type="entry name" value="WaaL-like"/>
</dbReference>
<dbReference type="AlphaFoldDB" id="A0A1M5L3M9"/>
<feature type="transmembrane region" description="Helical" evidence="5">
    <location>
        <begin position="343"/>
        <end position="362"/>
    </location>
</feature>
<dbReference type="OrthoDB" id="1631746at2"/>
<protein>
    <submittedName>
        <fullName evidence="7">O-antigen ligase</fullName>
    </submittedName>
</protein>
<reference evidence="8" key="1">
    <citation type="submission" date="2016-11" db="EMBL/GenBank/DDBJ databases">
        <authorList>
            <person name="Varghese N."/>
            <person name="Submissions S."/>
        </authorList>
    </citation>
    <scope>NUCLEOTIDE SEQUENCE [LARGE SCALE GENOMIC DNA]</scope>
    <source>
        <strain evidence="8">DSM 22638</strain>
    </source>
</reference>
<evidence type="ECO:0000256" key="2">
    <source>
        <dbReference type="ARBA" id="ARBA00022692"/>
    </source>
</evidence>
<sequence>MPSLDKKTISKINLYLVGAALASVLFSYFVSSLCIIAALVLAVIFVDKSRFTKKRLGLTVAIALPFFIFLISGLFSAYQENAASMISKRLPLLLVPLIVLNLEEIKKKDLVNLLILFGVSCNLVGVIGIFKGVDFFLRTGQFFGSNYVFYIFKVQHVYLATFIVFVLIGSFFVFKGASFRKKGVLVVVNTINLLVFPLLSSKISLIILLVLGLFYIKDLRKSLGRNFFLLVLGAIVLSIMVFAGPYAGRINQLMTWNEPRLDIWPCAWKLISSNSFIGFVPLGDFQESLNVCYYQGTGKLDLEGFSTHNQYLEFWIVSGFLGMLAYLVSLLYLLKHAYAENRLLLRAFLALFFLFGLTECVLSRQYGITFYAVMVSFLVFSEDLGGNFSTKGRTKKN</sequence>
<gene>
    <name evidence="7" type="ORF">SAMN04488116_1912</name>
</gene>
<evidence type="ECO:0000256" key="3">
    <source>
        <dbReference type="ARBA" id="ARBA00022989"/>
    </source>
</evidence>
<dbReference type="InterPro" id="IPR007016">
    <property type="entry name" value="O-antigen_ligase-rel_domated"/>
</dbReference>
<feature type="transmembrane region" description="Helical" evidence="5">
    <location>
        <begin position="157"/>
        <end position="174"/>
    </location>
</feature>